<dbReference type="AlphaFoldDB" id="A0A4R8RJR0"/>
<dbReference type="PANTHER" id="PTHR47657:SF7">
    <property type="entry name" value="STEROL REGULATORY ELEMENT-BINDING PROTEIN ECM22"/>
    <property type="match status" value="1"/>
</dbReference>
<keyword evidence="1" id="KW-0539">Nucleus</keyword>
<feature type="region of interest" description="Disordered" evidence="2">
    <location>
        <begin position="1"/>
        <end position="30"/>
    </location>
</feature>
<dbReference type="PANTHER" id="PTHR47657">
    <property type="entry name" value="STEROL REGULATORY ELEMENT-BINDING PROTEIN ECM22"/>
    <property type="match status" value="1"/>
</dbReference>
<evidence type="ECO:0000256" key="2">
    <source>
        <dbReference type="SAM" id="MobiDB-lite"/>
    </source>
</evidence>
<organism evidence="3 4">
    <name type="scientific">Colletotrichum trifolii</name>
    <dbReference type="NCBI Taxonomy" id="5466"/>
    <lineage>
        <taxon>Eukaryota</taxon>
        <taxon>Fungi</taxon>
        <taxon>Dikarya</taxon>
        <taxon>Ascomycota</taxon>
        <taxon>Pezizomycotina</taxon>
        <taxon>Sordariomycetes</taxon>
        <taxon>Hypocreomycetidae</taxon>
        <taxon>Glomerellales</taxon>
        <taxon>Glomerellaceae</taxon>
        <taxon>Colletotrichum</taxon>
        <taxon>Colletotrichum orbiculare species complex</taxon>
    </lineage>
</organism>
<comment type="caution">
    <text evidence="3">The sequence shown here is derived from an EMBL/GenBank/DDBJ whole genome shotgun (WGS) entry which is preliminary data.</text>
</comment>
<proteinExistence type="predicted"/>
<name>A0A4R8RJR0_COLTR</name>
<dbReference type="Pfam" id="PF11951">
    <property type="entry name" value="Fungal_trans_2"/>
    <property type="match status" value="1"/>
</dbReference>
<dbReference type="Proteomes" id="UP000295703">
    <property type="component" value="Unassembled WGS sequence"/>
</dbReference>
<protein>
    <submittedName>
        <fullName evidence="3">Uncharacterized protein</fullName>
    </submittedName>
</protein>
<evidence type="ECO:0000256" key="1">
    <source>
        <dbReference type="ARBA" id="ARBA00023242"/>
    </source>
</evidence>
<keyword evidence="4" id="KW-1185">Reference proteome</keyword>
<feature type="compositionally biased region" description="Pro residues" evidence="2">
    <location>
        <begin position="18"/>
        <end position="28"/>
    </location>
</feature>
<dbReference type="STRING" id="5466.A0A4R8RJR0"/>
<accession>A0A4R8RJR0</accession>
<reference evidence="3 4" key="1">
    <citation type="submission" date="2018-12" db="EMBL/GenBank/DDBJ databases">
        <title>Genome sequence and assembly of Colletotrichum trifolii.</title>
        <authorList>
            <person name="Gan P."/>
            <person name="Shirasu K."/>
        </authorList>
    </citation>
    <scope>NUCLEOTIDE SEQUENCE [LARGE SCALE GENOMIC DNA]</scope>
    <source>
        <strain evidence="3 4">543-2</strain>
    </source>
</reference>
<dbReference type="EMBL" id="RYZW01000022">
    <property type="protein sequence ID" value="TDZ65256.1"/>
    <property type="molecule type" value="Genomic_DNA"/>
</dbReference>
<evidence type="ECO:0000313" key="4">
    <source>
        <dbReference type="Proteomes" id="UP000295703"/>
    </source>
</evidence>
<evidence type="ECO:0000313" key="3">
    <source>
        <dbReference type="EMBL" id="TDZ65256.1"/>
    </source>
</evidence>
<dbReference type="InterPro" id="IPR052400">
    <property type="entry name" value="Zn2-C6_fungal_TF"/>
</dbReference>
<dbReference type="GO" id="GO:0000981">
    <property type="term" value="F:DNA-binding transcription factor activity, RNA polymerase II-specific"/>
    <property type="evidence" value="ECO:0007669"/>
    <property type="project" value="TreeGrafter"/>
</dbReference>
<dbReference type="InterPro" id="IPR021858">
    <property type="entry name" value="Fun_TF"/>
</dbReference>
<sequence length="316" mass="35001">MALHSSAEDADGGAASPLPTPTATPSTPPVDRELNFVDLELMHNFTTSVYLTLSTDPLVRQMWRVSVVGLALRCDYVMRTLLSISALHLAHQQPGRKEALVAKALSYHRIASRQAMGLMSGLDEENAEKLFLFSLLTIFFGKSSSLSMSSWPLLVAHTRQPDQGHLGPSWAPVLIRFPCPRRFAKLRHGTNGLRSPRVRALPQIIRRDMGICLPRLDVSSLGDVVAHQTPHFEVVRRCAESHHHLRDGTLPRGAQGPPHAHPEALETLRELIGNDCDDGDLSRIYDSAIDELRYPLSLATREGAGGMDIMDMFIWK</sequence>
<gene>
    <name evidence="3" type="ORF">CTRI78_v003574</name>
</gene>